<name>U3TFE4_9CREN</name>
<dbReference type="EMBL" id="AP012489">
    <property type="protein sequence ID" value="BAN90760.1"/>
    <property type="molecule type" value="Genomic_DNA"/>
</dbReference>
<evidence type="ECO:0000313" key="1">
    <source>
        <dbReference type="EMBL" id="BAN90760.1"/>
    </source>
</evidence>
<dbReference type="eggNOG" id="arCOG12513">
    <property type="taxonomic scope" value="Archaea"/>
</dbReference>
<keyword evidence="2" id="KW-1185">Reference proteome</keyword>
<dbReference type="STRING" id="1198449.ACAM_1291"/>
<organism evidence="1 2">
    <name type="scientific">Aeropyrum camini SY1 = JCM 12091</name>
    <dbReference type="NCBI Taxonomy" id="1198449"/>
    <lineage>
        <taxon>Archaea</taxon>
        <taxon>Thermoproteota</taxon>
        <taxon>Thermoprotei</taxon>
        <taxon>Desulfurococcales</taxon>
        <taxon>Desulfurococcaceae</taxon>
        <taxon>Aeropyrum</taxon>
    </lineage>
</organism>
<dbReference type="KEGG" id="acj:ACAM_1291"/>
<gene>
    <name evidence="1" type="ORF">ACAM_1291</name>
</gene>
<reference evidence="1 2" key="1">
    <citation type="journal article" date="2013" name="Appl. Environ. Microbiol.">
        <title>Variation of the Virus-Related Elements within Syntenic Genomes of the Hyperthermophilic Archaeon Aeropyrum.</title>
        <authorList>
            <person name="Daifuku T."/>
            <person name="Yoshida T."/>
            <person name="Kitamura T."/>
            <person name="Kawaichi S."/>
            <person name="Inoue T."/>
            <person name="Nomura K."/>
            <person name="Yoshida Y."/>
            <person name="Kuno S."/>
            <person name="Sako Y."/>
        </authorList>
    </citation>
    <scope>NUCLEOTIDE SEQUENCE [LARGE SCALE GENOMIC DNA]</scope>
    <source>
        <strain evidence="1 2">SY1</strain>
    </source>
</reference>
<accession>U3TFE4</accession>
<dbReference type="Proteomes" id="UP000016887">
    <property type="component" value="Chromosome"/>
</dbReference>
<protein>
    <submittedName>
        <fullName evidence="1">Uncharacterized protein</fullName>
    </submittedName>
</protein>
<dbReference type="AlphaFoldDB" id="U3TFE4"/>
<sequence length="143" mass="16031">MFEIHTPLIPIYLARVEPPPKQPDEELQAGEDPVTVYYTGDEDPGPCKVAIAYLYMLEDRTAGSARIRNPALHVKIISLGLKQLSELKPAEKFDVIYIVGLSKDSLLRLLNLLRLEASEGGRKVCSQRELEEVTASRAMRLKL</sequence>
<evidence type="ECO:0000313" key="2">
    <source>
        <dbReference type="Proteomes" id="UP000016887"/>
    </source>
</evidence>
<proteinExistence type="predicted"/>